<evidence type="ECO:0000256" key="5">
    <source>
        <dbReference type="ARBA" id="ARBA00023136"/>
    </source>
</evidence>
<dbReference type="RefSeq" id="WP_006949962.1">
    <property type="nucleotide sequence ID" value="NZ_BAJI01000009.1"/>
</dbReference>
<feature type="signal peptide" evidence="6">
    <location>
        <begin position="1"/>
        <end position="21"/>
    </location>
</feature>
<comment type="subcellular location">
    <subcellularLocation>
        <location evidence="1">Membrane</location>
        <topology evidence="1">Multi-pass membrane protein</topology>
    </subcellularLocation>
</comment>
<feature type="domain" description="Phosphatidic acid phosphatase type 2/haloperoxidase" evidence="7">
    <location>
        <begin position="62"/>
        <end position="163"/>
    </location>
</feature>
<dbReference type="InterPro" id="IPR000326">
    <property type="entry name" value="PAP2/HPO"/>
</dbReference>
<comment type="caution">
    <text evidence="8">The sequence shown here is derived from an EMBL/GenBank/DDBJ whole genome shotgun (WGS) entry which is preliminary data.</text>
</comment>
<reference evidence="8" key="1">
    <citation type="submission" date="2010-07" db="EMBL/GenBank/DDBJ databases">
        <authorList>
            <person name="Muzny D."/>
            <person name="Qin X."/>
            <person name="Deng J."/>
            <person name="Jiang H."/>
            <person name="Liu Y."/>
            <person name="Qu J."/>
            <person name="Song X.-Z."/>
            <person name="Zhang L."/>
            <person name="Thornton R."/>
            <person name="Coyle M."/>
            <person name="Francisco L."/>
            <person name="Jackson L."/>
            <person name="Javaid M."/>
            <person name="Korchina V."/>
            <person name="Kovar C."/>
            <person name="Mata R."/>
            <person name="Mathew T."/>
            <person name="Ngo R."/>
            <person name="Nguyen L."/>
            <person name="Nguyen N."/>
            <person name="Okwuonu G."/>
            <person name="Ongeri F."/>
            <person name="Pham C."/>
            <person name="Simmons D."/>
            <person name="Wilczek-Boney K."/>
            <person name="Hale W."/>
            <person name="Jakkamsetti A."/>
            <person name="Pham P."/>
            <person name="Ruth R."/>
            <person name="San Lucas F."/>
            <person name="Warren J."/>
            <person name="Zhang J."/>
            <person name="Zhao Z."/>
            <person name="Zhou C."/>
            <person name="Zhu D."/>
            <person name="Lee S."/>
            <person name="Bess C."/>
            <person name="Blankenburg K."/>
            <person name="Forbes L."/>
            <person name="Fu Q."/>
            <person name="Gubbala S."/>
            <person name="Hirani K."/>
            <person name="Jayaseelan J.C."/>
            <person name="Lara F."/>
            <person name="Munidasa M."/>
            <person name="Palculict T."/>
            <person name="Patil S."/>
            <person name="Pu L.-L."/>
            <person name="Saada N."/>
            <person name="Tang L."/>
            <person name="Weissenberger G."/>
            <person name="Zhu Y."/>
            <person name="Hemphill L."/>
            <person name="Shang Y."/>
            <person name="Youmans B."/>
            <person name="Ayvaz T."/>
            <person name="Ross M."/>
            <person name="Santibanez J."/>
            <person name="Aqrawi P."/>
            <person name="Gross S."/>
            <person name="Joshi V."/>
            <person name="Fowler G."/>
            <person name="Nazareth L."/>
            <person name="Reid J."/>
            <person name="Worley K."/>
            <person name="Petrosino J."/>
            <person name="Highlander S."/>
            <person name="Gibbs R."/>
        </authorList>
    </citation>
    <scope>NUCLEOTIDE SEQUENCE [LARGE SCALE GENOMIC DNA]</scope>
    <source>
        <strain evidence="8">DSM 16973</strain>
    </source>
</reference>
<comment type="similarity">
    <text evidence="2">Belongs to the PA-phosphatase related phosphoesterase family.</text>
</comment>
<evidence type="ECO:0000256" key="1">
    <source>
        <dbReference type="ARBA" id="ARBA00004141"/>
    </source>
</evidence>
<dbReference type="Pfam" id="PF01569">
    <property type="entry name" value="PAP2"/>
    <property type="match status" value="1"/>
</dbReference>
<dbReference type="Proteomes" id="UP000004394">
    <property type="component" value="Unassembled WGS sequence"/>
</dbReference>
<evidence type="ECO:0000313" key="8">
    <source>
        <dbReference type="EMBL" id="EFM01344.1"/>
    </source>
</evidence>
<name>E0NU77_9BACT</name>
<dbReference type="SUPFAM" id="SSF48317">
    <property type="entry name" value="Acid phosphatase/Vanadium-dependent haloperoxidase"/>
    <property type="match status" value="1"/>
</dbReference>
<gene>
    <name evidence="8" type="ORF">HMPREF0658_1730</name>
</gene>
<dbReference type="CDD" id="cd03394">
    <property type="entry name" value="PAP2_like_5"/>
    <property type="match status" value="1"/>
</dbReference>
<evidence type="ECO:0000256" key="2">
    <source>
        <dbReference type="ARBA" id="ARBA00008816"/>
    </source>
</evidence>
<dbReference type="SMART" id="SM00014">
    <property type="entry name" value="acidPPc"/>
    <property type="match status" value="1"/>
</dbReference>
<proteinExistence type="inferred from homology"/>
<evidence type="ECO:0000256" key="4">
    <source>
        <dbReference type="ARBA" id="ARBA00022989"/>
    </source>
</evidence>
<dbReference type="PANTHER" id="PTHR10165:SF35">
    <property type="entry name" value="RE23632P"/>
    <property type="match status" value="1"/>
</dbReference>
<dbReference type="PANTHER" id="PTHR10165">
    <property type="entry name" value="LIPID PHOSPHATE PHOSPHATASE"/>
    <property type="match status" value="1"/>
</dbReference>
<dbReference type="Gene3D" id="1.20.144.10">
    <property type="entry name" value="Phosphatidic acid phosphatase type 2/haloperoxidase"/>
    <property type="match status" value="1"/>
</dbReference>
<accession>E0NU77</accession>
<keyword evidence="6" id="KW-0732">Signal</keyword>
<protein>
    <submittedName>
        <fullName evidence="8">PAP2 family protein</fullName>
    </submittedName>
</protein>
<dbReference type="HOGENOM" id="CLU_106650_1_0_10"/>
<dbReference type="InterPro" id="IPR043216">
    <property type="entry name" value="PAP-like"/>
</dbReference>
<sequence>MKRVKLIFLLFFTTFSMIATAQANKSYHGDGIDDYLRFVPFTSVFALKAIGVESTHSWKQLTLRAAASGAMTAGITFTLKQIIHKKRPDGTNRQAFPSGHTSFAFAGATVLCKEYGSVSPWIAVAGYGVATATAISRVCRHRHDWTDVAVGAGIGILSTEACYRLGDLLTGEKSKYSVAVAPNGLQLIVKL</sequence>
<dbReference type="EMBL" id="AEEI01000051">
    <property type="protein sequence ID" value="EFM01344.1"/>
    <property type="molecule type" value="Genomic_DNA"/>
</dbReference>
<organism evidence="8 9">
    <name type="scientific">Hoylesella marshii DSM 16973 = JCM 13450</name>
    <dbReference type="NCBI Taxonomy" id="862515"/>
    <lineage>
        <taxon>Bacteria</taxon>
        <taxon>Pseudomonadati</taxon>
        <taxon>Bacteroidota</taxon>
        <taxon>Bacteroidia</taxon>
        <taxon>Bacteroidales</taxon>
        <taxon>Prevotellaceae</taxon>
        <taxon>Hoylesella</taxon>
    </lineage>
</organism>
<keyword evidence="5" id="KW-0472">Membrane</keyword>
<evidence type="ECO:0000256" key="6">
    <source>
        <dbReference type="SAM" id="SignalP"/>
    </source>
</evidence>
<evidence type="ECO:0000313" key="9">
    <source>
        <dbReference type="Proteomes" id="UP000004394"/>
    </source>
</evidence>
<dbReference type="AlphaFoldDB" id="E0NU77"/>
<dbReference type="BioCyc" id="PMAR862515-HMP:GMOO-1755-MONOMER"/>
<keyword evidence="9" id="KW-1185">Reference proteome</keyword>
<dbReference type="eggNOG" id="COG0671">
    <property type="taxonomic scope" value="Bacteria"/>
</dbReference>
<dbReference type="GO" id="GO:0046839">
    <property type="term" value="P:phospholipid dephosphorylation"/>
    <property type="evidence" value="ECO:0007669"/>
    <property type="project" value="TreeGrafter"/>
</dbReference>
<evidence type="ECO:0000256" key="3">
    <source>
        <dbReference type="ARBA" id="ARBA00022692"/>
    </source>
</evidence>
<keyword evidence="4" id="KW-1133">Transmembrane helix</keyword>
<dbReference type="GO" id="GO:0008195">
    <property type="term" value="F:phosphatidate phosphatase activity"/>
    <property type="evidence" value="ECO:0007669"/>
    <property type="project" value="TreeGrafter"/>
</dbReference>
<evidence type="ECO:0000259" key="7">
    <source>
        <dbReference type="SMART" id="SM00014"/>
    </source>
</evidence>
<feature type="chain" id="PRO_5003138364" evidence="6">
    <location>
        <begin position="22"/>
        <end position="191"/>
    </location>
</feature>
<dbReference type="STRING" id="862515.HMPREF0658_1730"/>
<dbReference type="GO" id="GO:0016020">
    <property type="term" value="C:membrane"/>
    <property type="evidence" value="ECO:0007669"/>
    <property type="project" value="UniProtKB-SubCell"/>
</dbReference>
<keyword evidence="3" id="KW-0812">Transmembrane</keyword>
<dbReference type="GO" id="GO:0006644">
    <property type="term" value="P:phospholipid metabolic process"/>
    <property type="evidence" value="ECO:0007669"/>
    <property type="project" value="InterPro"/>
</dbReference>
<dbReference type="InterPro" id="IPR036938">
    <property type="entry name" value="PAP2/HPO_sf"/>
</dbReference>